<comment type="caution">
    <text evidence="3">The sequence shown here is derived from an EMBL/GenBank/DDBJ whole genome shotgun (WGS) entry which is preliminary data.</text>
</comment>
<proteinExistence type="predicted"/>
<dbReference type="AlphaFoldDB" id="A0AAE3YU34"/>
<keyword evidence="2" id="KW-0812">Transmembrane</keyword>
<reference evidence="3" key="1">
    <citation type="submission" date="2023-07" db="EMBL/GenBank/DDBJ databases">
        <title>Sequencing the genomes of 1000 actinobacteria strains.</title>
        <authorList>
            <person name="Klenk H.-P."/>
        </authorList>
    </citation>
    <scope>NUCLEOTIDE SEQUENCE</scope>
    <source>
        <strain evidence="3">DSM 44707</strain>
    </source>
</reference>
<keyword evidence="2" id="KW-0472">Membrane</keyword>
<dbReference type="Proteomes" id="UP001183643">
    <property type="component" value="Unassembled WGS sequence"/>
</dbReference>
<dbReference type="EMBL" id="JAVDYB010000001">
    <property type="protein sequence ID" value="MDR7278657.1"/>
    <property type="molecule type" value="Genomic_DNA"/>
</dbReference>
<gene>
    <name evidence="3" type="ORF">J2S41_005435</name>
</gene>
<evidence type="ECO:0000256" key="2">
    <source>
        <dbReference type="SAM" id="Phobius"/>
    </source>
</evidence>
<feature type="region of interest" description="Disordered" evidence="1">
    <location>
        <begin position="1"/>
        <end position="287"/>
    </location>
</feature>
<feature type="compositionally biased region" description="Pro residues" evidence="1">
    <location>
        <begin position="228"/>
        <end position="247"/>
    </location>
</feature>
<feature type="compositionally biased region" description="Low complexity" evidence="1">
    <location>
        <begin position="59"/>
        <end position="82"/>
    </location>
</feature>
<evidence type="ECO:0000313" key="3">
    <source>
        <dbReference type="EMBL" id="MDR7278657.1"/>
    </source>
</evidence>
<feature type="compositionally biased region" description="Basic and acidic residues" evidence="1">
    <location>
        <begin position="112"/>
        <end position="125"/>
    </location>
</feature>
<name>A0AAE3YU34_9ACTN</name>
<feature type="compositionally biased region" description="Basic and acidic residues" evidence="1">
    <location>
        <begin position="144"/>
        <end position="153"/>
    </location>
</feature>
<organism evidence="3 4">
    <name type="scientific">Catenuloplanes atrovinosus</name>
    <dbReference type="NCBI Taxonomy" id="137266"/>
    <lineage>
        <taxon>Bacteria</taxon>
        <taxon>Bacillati</taxon>
        <taxon>Actinomycetota</taxon>
        <taxon>Actinomycetes</taxon>
        <taxon>Micromonosporales</taxon>
        <taxon>Micromonosporaceae</taxon>
        <taxon>Catenuloplanes</taxon>
    </lineage>
</organism>
<dbReference type="RefSeq" id="WP_310371710.1">
    <property type="nucleotide sequence ID" value="NZ_JAVDYB010000001.1"/>
</dbReference>
<feature type="compositionally biased region" description="Pro residues" evidence="1">
    <location>
        <begin position="264"/>
        <end position="285"/>
    </location>
</feature>
<evidence type="ECO:0000256" key="1">
    <source>
        <dbReference type="SAM" id="MobiDB-lite"/>
    </source>
</evidence>
<evidence type="ECO:0000313" key="4">
    <source>
        <dbReference type="Proteomes" id="UP001183643"/>
    </source>
</evidence>
<protein>
    <submittedName>
        <fullName evidence="3">Uncharacterized protein</fullName>
    </submittedName>
</protein>
<feature type="compositionally biased region" description="Low complexity" evidence="1">
    <location>
        <begin position="16"/>
        <end position="29"/>
    </location>
</feature>
<accession>A0AAE3YU34</accession>
<keyword evidence="4" id="KW-1185">Reference proteome</keyword>
<feature type="compositionally biased region" description="Basic and acidic residues" evidence="1">
    <location>
        <begin position="1"/>
        <end position="12"/>
    </location>
</feature>
<feature type="compositionally biased region" description="Pro residues" evidence="1">
    <location>
        <begin position="177"/>
        <end position="220"/>
    </location>
</feature>
<sequence length="478" mass="50900">MAEDRPDRHPEPEPPAAAGSEAAPSHPSGGTDGSAATGPDGTATMPAPDRPATDDDTASQDTARTPAAAAGEGEAAADGTETLPAEQPRPAPWRGAAVVPPPGPKKRRRFGFGRDRAEEQPDRPLDPTLDLPAPVDPWEGTADWDEHVPDQHYEYPPPPPTRIDRADLPRTTVEPPARQPGPPPQPPRSHQPQPPPSQPPPSQPPRSQPPRAPQPPPQYAPPSYTRPQQPPPPPPPAQSRPVPPPAPAKKRKKDRKQAARPQLPARPPGYPPPGYPPPGGYPPPQMRRRRRRRWPMVLLTMLLLTVACCCGVPAYFGTPLWQQYPAKASLPEAIADLSLRSGAEADETSQSLEAEMRGAHLLAESTFAGVYGDAGGKQVTVFGVTGFRWSPETDLEAEMTRLTEVYGLSGVEPVDAGDSGGFQRCGTGEADGATVVVCGWADHGSLGTAVFTRRSVADSAALLDRIRGAVITREQITV</sequence>
<keyword evidence="2" id="KW-1133">Transmembrane helix</keyword>
<feature type="transmembrane region" description="Helical" evidence="2">
    <location>
        <begin position="296"/>
        <end position="316"/>
    </location>
</feature>
<feature type="compositionally biased region" description="Low complexity" evidence="1">
    <location>
        <begin position="126"/>
        <end position="137"/>
    </location>
</feature>